<organism evidence="1 2">
    <name type="scientific">Niallia hominis</name>
    <dbReference type="NCBI Taxonomy" id="3133173"/>
    <lineage>
        <taxon>Bacteria</taxon>
        <taxon>Bacillati</taxon>
        <taxon>Bacillota</taxon>
        <taxon>Bacilli</taxon>
        <taxon>Bacillales</taxon>
        <taxon>Bacillaceae</taxon>
        <taxon>Niallia</taxon>
    </lineage>
</organism>
<evidence type="ECO:0000313" key="2">
    <source>
        <dbReference type="Proteomes" id="UP001465426"/>
    </source>
</evidence>
<dbReference type="Proteomes" id="UP001465426">
    <property type="component" value="Unassembled WGS sequence"/>
</dbReference>
<dbReference type="EMBL" id="JBBMFN010000023">
    <property type="protein sequence ID" value="MEQ2466211.1"/>
    <property type="molecule type" value="Genomic_DNA"/>
</dbReference>
<dbReference type="NCBIfam" id="TIGR02904">
    <property type="entry name" value="spore_ysxE"/>
    <property type="match status" value="1"/>
</dbReference>
<dbReference type="PANTHER" id="PTHR39179:SF3">
    <property type="entry name" value="COTS-RELATED PROTEIN"/>
    <property type="match status" value="1"/>
</dbReference>
<dbReference type="InterPro" id="IPR011009">
    <property type="entry name" value="Kinase-like_dom_sf"/>
</dbReference>
<sequence>MNEKNILNKYSPILKSYAVVPNFVEEFGKVAKIYSNKGTFALKRIDPHNGADFTRHIRMLYQKGYNRIVPIYPAVDGRYAILYDNQLYYLMPWLPNEERETYFKKHQQMFRELARLHILSSKEVKIEKEDRQEHFENTQLEMEKEQEFLAGFIEQCENKEYMSPFELMFCMYYHDIRQALIYSETKLKEWYEETKEDEKARVAIIHGKISPEHFLYDDRGYGYFTNFENARYGSASHDLLPFLSRSLRTAPKQNEDCIEWLYTYFNHNPLKYDEMLLFLSYLAHPGPVLRICEKYMKADKKAINERKYAQKLLKQYWLLKNTEYVVMRVDEIERQKKAQQEAAEQAEQAETQD</sequence>
<comment type="caution">
    <text evidence="1">The sequence shown here is derived from an EMBL/GenBank/DDBJ whole genome shotgun (WGS) entry which is preliminary data.</text>
</comment>
<dbReference type="InterPro" id="IPR014253">
    <property type="entry name" value="Spore_coat_YsxE"/>
</dbReference>
<dbReference type="Gene3D" id="3.90.1200.10">
    <property type="match status" value="1"/>
</dbReference>
<dbReference type="PANTHER" id="PTHR39179">
    <property type="entry name" value="SPORE COAT PROTEIN I"/>
    <property type="match status" value="1"/>
</dbReference>
<protein>
    <submittedName>
        <fullName evidence="1">Spore coat protein YsxE</fullName>
    </submittedName>
</protein>
<accession>A0ABV1EYP8</accession>
<gene>
    <name evidence="1" type="primary">ysxE</name>
    <name evidence="1" type="ORF">WMO63_11105</name>
</gene>
<dbReference type="SUPFAM" id="SSF56112">
    <property type="entry name" value="Protein kinase-like (PK-like)"/>
    <property type="match status" value="1"/>
</dbReference>
<name>A0ABV1EYP8_9BACI</name>
<dbReference type="RefSeq" id="WP_031537072.1">
    <property type="nucleotide sequence ID" value="NZ_JBBMFN010000023.1"/>
</dbReference>
<evidence type="ECO:0000313" key="1">
    <source>
        <dbReference type="EMBL" id="MEQ2466211.1"/>
    </source>
</evidence>
<keyword evidence="2" id="KW-1185">Reference proteome</keyword>
<reference evidence="1 2" key="1">
    <citation type="submission" date="2024-03" db="EMBL/GenBank/DDBJ databases">
        <title>Human intestinal bacterial collection.</title>
        <authorList>
            <person name="Pauvert C."/>
            <person name="Hitch T.C.A."/>
            <person name="Clavel T."/>
        </authorList>
    </citation>
    <scope>NUCLEOTIDE SEQUENCE [LARGE SCALE GENOMIC DNA]</scope>
    <source>
        <strain evidence="1 2">CLA-SR-H024</strain>
    </source>
</reference>
<dbReference type="InterPro" id="IPR047175">
    <property type="entry name" value="CotS-like"/>
</dbReference>
<keyword evidence="1" id="KW-0167">Capsid protein</keyword>
<proteinExistence type="predicted"/>
<dbReference type="Gene3D" id="3.30.200.20">
    <property type="entry name" value="Phosphorylase Kinase, domain 1"/>
    <property type="match status" value="1"/>
</dbReference>
<keyword evidence="1" id="KW-0946">Virion</keyword>